<comment type="similarity">
    <text evidence="2">Belongs to the EamA transporter family.</text>
</comment>
<evidence type="ECO:0000256" key="7">
    <source>
        <dbReference type="ARBA" id="ARBA00023136"/>
    </source>
</evidence>
<feature type="transmembrane region" description="Helical" evidence="8">
    <location>
        <begin position="253"/>
        <end position="276"/>
    </location>
</feature>
<evidence type="ECO:0000256" key="2">
    <source>
        <dbReference type="ARBA" id="ARBA00007362"/>
    </source>
</evidence>
<reference evidence="10" key="1">
    <citation type="submission" date="2016-06" db="EMBL/GenBank/DDBJ databases">
        <authorList>
            <person name="Varghese N."/>
            <person name="Submissions Spin"/>
        </authorList>
    </citation>
    <scope>NUCLEOTIDE SEQUENCE [LARGE SCALE GENOMIC DNA]</scope>
    <source>
        <strain evidence="10">DSM 43817</strain>
    </source>
</reference>
<evidence type="ECO:0000256" key="1">
    <source>
        <dbReference type="ARBA" id="ARBA00004651"/>
    </source>
</evidence>
<keyword evidence="6 8" id="KW-1133">Transmembrane helix</keyword>
<feature type="transmembrane region" description="Helical" evidence="8">
    <location>
        <begin position="51"/>
        <end position="69"/>
    </location>
</feature>
<feature type="transmembrane region" description="Helical" evidence="8">
    <location>
        <begin position="226"/>
        <end position="246"/>
    </location>
</feature>
<proteinExistence type="inferred from homology"/>
<dbReference type="NCBIfam" id="TIGR00688">
    <property type="entry name" value="rarD"/>
    <property type="match status" value="1"/>
</dbReference>
<dbReference type="InterPro" id="IPR037185">
    <property type="entry name" value="EmrE-like"/>
</dbReference>
<keyword evidence="3" id="KW-0813">Transport</keyword>
<feature type="transmembrane region" description="Helical" evidence="8">
    <location>
        <begin position="89"/>
        <end position="108"/>
    </location>
</feature>
<gene>
    <name evidence="9" type="ORF">GA0074692_5353</name>
</gene>
<feature type="transmembrane region" description="Helical" evidence="8">
    <location>
        <begin position="120"/>
        <end position="137"/>
    </location>
</feature>
<name>A0A1C6TCA8_9ACTN</name>
<feature type="transmembrane region" description="Helical" evidence="8">
    <location>
        <begin position="167"/>
        <end position="184"/>
    </location>
</feature>
<dbReference type="InterPro" id="IPR004626">
    <property type="entry name" value="RarD"/>
</dbReference>
<feature type="transmembrane region" description="Helical" evidence="8">
    <location>
        <begin position="144"/>
        <end position="161"/>
    </location>
</feature>
<keyword evidence="10" id="KW-1185">Reference proteome</keyword>
<protein>
    <submittedName>
        <fullName evidence="9">Chloramphenicol-sensitive protein RarD</fullName>
    </submittedName>
</protein>
<dbReference type="GO" id="GO:0005886">
    <property type="term" value="C:plasma membrane"/>
    <property type="evidence" value="ECO:0007669"/>
    <property type="project" value="UniProtKB-SubCell"/>
</dbReference>
<evidence type="ECO:0000256" key="4">
    <source>
        <dbReference type="ARBA" id="ARBA00022475"/>
    </source>
</evidence>
<dbReference type="STRING" id="145854.GA0074692_5353"/>
<evidence type="ECO:0000313" key="9">
    <source>
        <dbReference type="EMBL" id="SCL39408.1"/>
    </source>
</evidence>
<keyword evidence="7 8" id="KW-0472">Membrane</keyword>
<dbReference type="Proteomes" id="UP000198959">
    <property type="component" value="Unassembled WGS sequence"/>
</dbReference>
<keyword evidence="5 8" id="KW-0812">Transmembrane</keyword>
<dbReference type="SUPFAM" id="SSF103481">
    <property type="entry name" value="Multidrug resistance efflux transporter EmrE"/>
    <property type="match status" value="1"/>
</dbReference>
<evidence type="ECO:0000256" key="5">
    <source>
        <dbReference type="ARBA" id="ARBA00022692"/>
    </source>
</evidence>
<accession>A0A1C6TCA8</accession>
<evidence type="ECO:0000256" key="6">
    <source>
        <dbReference type="ARBA" id="ARBA00022989"/>
    </source>
</evidence>
<keyword evidence="4" id="KW-1003">Cell membrane</keyword>
<feature type="transmembrane region" description="Helical" evidence="8">
    <location>
        <begin position="282"/>
        <end position="299"/>
    </location>
</feature>
<feature type="transmembrane region" description="Helical" evidence="8">
    <location>
        <begin position="21"/>
        <end position="39"/>
    </location>
</feature>
<dbReference type="EMBL" id="FMHW01000002">
    <property type="protein sequence ID" value="SCL39408.1"/>
    <property type="molecule type" value="Genomic_DNA"/>
</dbReference>
<sequence length="318" mass="33561">MEVTTRTASNEQPVTTSTASRGVLASVVASVLFGVLFFLPPLLAPLSGNEVFGARVILTLPVVAAIFMATGQWRDVVDVTARVRRRPTLVLAVPLNGLLLGVQVWLFGWAPQSGHGLDAALGYLLLPLVMVVVGILVHREGLSFLRGAAVAAAAVGVLAALIANGGLSWVTLVVALGYPLYFTLRRRWRLDTSGALCLELAVLVPVAVWFVTAESTITTLVETPSLLLKVVLLGIVSGVALVLYLAASRLLPFGLFGLLTYLEPVLLVAVSIVLLGERATPSDALVYGPIALALVLLAVEPARNAARQQPPSHARHPE</sequence>
<dbReference type="AlphaFoldDB" id="A0A1C6TCA8"/>
<evidence type="ECO:0000313" key="10">
    <source>
        <dbReference type="Proteomes" id="UP000198959"/>
    </source>
</evidence>
<evidence type="ECO:0000256" key="3">
    <source>
        <dbReference type="ARBA" id="ARBA00022448"/>
    </source>
</evidence>
<evidence type="ECO:0000256" key="8">
    <source>
        <dbReference type="SAM" id="Phobius"/>
    </source>
</evidence>
<feature type="transmembrane region" description="Helical" evidence="8">
    <location>
        <begin position="196"/>
        <end position="220"/>
    </location>
</feature>
<organism evidence="9 10">
    <name type="scientific">Micromonospora pallida</name>
    <dbReference type="NCBI Taxonomy" id="145854"/>
    <lineage>
        <taxon>Bacteria</taxon>
        <taxon>Bacillati</taxon>
        <taxon>Actinomycetota</taxon>
        <taxon>Actinomycetes</taxon>
        <taxon>Micromonosporales</taxon>
        <taxon>Micromonosporaceae</taxon>
        <taxon>Micromonospora</taxon>
    </lineage>
</organism>
<comment type="subcellular location">
    <subcellularLocation>
        <location evidence="1">Cell membrane</location>
        <topology evidence="1">Multi-pass membrane protein</topology>
    </subcellularLocation>
</comment>